<organism evidence="4 5">
    <name type="scientific">Streptomyces parvus</name>
    <dbReference type="NCBI Taxonomy" id="66428"/>
    <lineage>
        <taxon>Bacteria</taxon>
        <taxon>Bacillati</taxon>
        <taxon>Actinomycetota</taxon>
        <taxon>Actinomycetes</taxon>
        <taxon>Kitasatosporales</taxon>
        <taxon>Streptomycetaceae</taxon>
        <taxon>Streptomyces</taxon>
    </lineage>
</organism>
<dbReference type="GO" id="GO:0008977">
    <property type="term" value="F:prephenate dehydrogenase (NAD+) activity"/>
    <property type="evidence" value="ECO:0007669"/>
    <property type="project" value="InterPro"/>
</dbReference>
<dbReference type="GO" id="GO:0070403">
    <property type="term" value="F:NAD+ binding"/>
    <property type="evidence" value="ECO:0007669"/>
    <property type="project" value="InterPro"/>
</dbReference>
<reference evidence="4 5" key="1">
    <citation type="submission" date="2019-08" db="EMBL/GenBank/DDBJ databases">
        <title>Draft genome for granaticin producer strain Streptomyces parvus C05.</title>
        <authorList>
            <person name="Gonzalez-Pimentel J.L."/>
        </authorList>
    </citation>
    <scope>NUCLEOTIDE SEQUENCE [LARGE SCALE GENOMIC DNA]</scope>
    <source>
        <strain evidence="4 5">C05</strain>
    </source>
</reference>
<dbReference type="PANTHER" id="PTHR21363">
    <property type="entry name" value="PREPHENATE DEHYDROGENASE"/>
    <property type="match status" value="1"/>
</dbReference>
<dbReference type="Pfam" id="PF20463">
    <property type="entry name" value="PDH_C"/>
    <property type="match status" value="1"/>
</dbReference>
<dbReference type="PROSITE" id="PS51176">
    <property type="entry name" value="PDH_ADH"/>
    <property type="match status" value="1"/>
</dbReference>
<evidence type="ECO:0000259" key="3">
    <source>
        <dbReference type="PROSITE" id="PS51176"/>
    </source>
</evidence>
<evidence type="ECO:0000313" key="5">
    <source>
        <dbReference type="Proteomes" id="UP000323242"/>
    </source>
</evidence>
<keyword evidence="2" id="KW-0560">Oxidoreductase</keyword>
<keyword evidence="5" id="KW-1185">Reference proteome</keyword>
<dbReference type="InterPro" id="IPR046826">
    <property type="entry name" value="PDH_N"/>
</dbReference>
<dbReference type="InterPro" id="IPR036291">
    <property type="entry name" value="NAD(P)-bd_dom_sf"/>
</dbReference>
<dbReference type="InterPro" id="IPR050812">
    <property type="entry name" value="Preph/Arog_dehydrog"/>
</dbReference>
<evidence type="ECO:0000313" key="4">
    <source>
        <dbReference type="EMBL" id="TYR49574.1"/>
    </source>
</evidence>
<evidence type="ECO:0000256" key="2">
    <source>
        <dbReference type="ARBA" id="ARBA00023002"/>
    </source>
</evidence>
<dbReference type="NCBIfam" id="NF005112">
    <property type="entry name" value="PRK06545.2-4"/>
    <property type="match status" value="1"/>
</dbReference>
<dbReference type="Pfam" id="PF02153">
    <property type="entry name" value="PDH_N"/>
    <property type="match status" value="1"/>
</dbReference>
<protein>
    <submittedName>
        <fullName evidence="4">Prephenate dehydrogenase/arogenate dehydrogenase family protein</fullName>
    </submittedName>
</protein>
<dbReference type="SUPFAM" id="SSF48179">
    <property type="entry name" value="6-phosphogluconate dehydrogenase C-terminal domain-like"/>
    <property type="match status" value="1"/>
</dbReference>
<dbReference type="EMBL" id="VSZQ01000276">
    <property type="protein sequence ID" value="TYR49574.1"/>
    <property type="molecule type" value="Genomic_DNA"/>
</dbReference>
<evidence type="ECO:0000256" key="1">
    <source>
        <dbReference type="ARBA" id="ARBA00007964"/>
    </source>
</evidence>
<dbReference type="InterPro" id="IPR003099">
    <property type="entry name" value="Prephen_DH"/>
</dbReference>
<dbReference type="Proteomes" id="UP000323242">
    <property type="component" value="Unassembled WGS sequence"/>
</dbReference>
<name>A0A5D4I9J3_9ACTN</name>
<dbReference type="RefSeq" id="WP_109200222.1">
    <property type="nucleotide sequence ID" value="NZ_VSZQ01000276.1"/>
</dbReference>
<feature type="domain" description="Prephenate/arogenate dehydrogenase" evidence="3">
    <location>
        <begin position="2"/>
        <end position="280"/>
    </location>
</feature>
<dbReference type="GO" id="GO:0004665">
    <property type="term" value="F:prephenate dehydrogenase (NADP+) activity"/>
    <property type="evidence" value="ECO:0007669"/>
    <property type="project" value="InterPro"/>
</dbReference>
<dbReference type="GO" id="GO:0006571">
    <property type="term" value="P:tyrosine biosynthetic process"/>
    <property type="evidence" value="ECO:0007669"/>
    <property type="project" value="InterPro"/>
</dbReference>
<accession>A0A5D4I9J3</accession>
<dbReference type="SUPFAM" id="SSF51735">
    <property type="entry name" value="NAD(P)-binding Rossmann-fold domains"/>
    <property type="match status" value="1"/>
</dbReference>
<gene>
    <name evidence="4" type="ORF">FY004_33305</name>
</gene>
<sequence>MRTAAIVGTGRIGRSIGTALRARGVATYLLDIDAEAVRVAQELGAGTAQPPPRPVDIAVLAVPPEQVARVLAVQQKQGLARCYTDTAGVKVRPQRQIEASGCDLTSLVGGHPLVTDDHDGPPAARAELFEGRPWVLTPTGLTSDAALNASLELVSLCGAVPVLADHAAHDRTMALVSHTPRLIATLLASRLRHADNATLRLAGQGVRDMTRAAGGNPALWTDILTANAQPVAEVLDALAADISSAATILRRRADHASGPSEDGEVAGERPGEALARLLELGIKGRNRLPSGT</sequence>
<dbReference type="AlphaFoldDB" id="A0A5D4I9J3"/>
<dbReference type="Gene3D" id="1.10.3660.10">
    <property type="entry name" value="6-phosphogluconate dehydrogenase C-terminal like domain"/>
    <property type="match status" value="1"/>
</dbReference>
<dbReference type="InterPro" id="IPR046825">
    <property type="entry name" value="PDH_C"/>
</dbReference>
<dbReference type="PANTHER" id="PTHR21363:SF0">
    <property type="entry name" value="PREPHENATE DEHYDROGENASE [NADP(+)]"/>
    <property type="match status" value="1"/>
</dbReference>
<proteinExistence type="inferred from homology"/>
<dbReference type="Gene3D" id="3.40.50.720">
    <property type="entry name" value="NAD(P)-binding Rossmann-like Domain"/>
    <property type="match status" value="1"/>
</dbReference>
<comment type="similarity">
    <text evidence="1">Belongs to the prephenate/arogenate dehydrogenase family.</text>
</comment>
<comment type="caution">
    <text evidence="4">The sequence shown here is derived from an EMBL/GenBank/DDBJ whole genome shotgun (WGS) entry which is preliminary data.</text>
</comment>
<dbReference type="InterPro" id="IPR008927">
    <property type="entry name" value="6-PGluconate_DH-like_C_sf"/>
</dbReference>